<sequence>MFNETPVVGGPLGFVAVDWHLDAVRSVRGAGLSLAGSWHHSRACCSQQVRAGRVSQAEQSVQACSHVFPRDLGWLTVLCLPESTAPTLQEEDPSVPRNPGSPTNTRLGVGRPSPPPISPVPSVQMRKLRPQQVKEFAQVDIAISRTRNTALRHKPLLSFKRIRKEHIKNADYD</sequence>
<proteinExistence type="predicted"/>
<evidence type="ECO:0000313" key="2">
    <source>
        <dbReference type="Proteomes" id="UP001162501"/>
    </source>
</evidence>
<dbReference type="EMBL" id="OX596100">
    <property type="protein sequence ID" value="CAM9714527.1"/>
    <property type="molecule type" value="Genomic_DNA"/>
</dbReference>
<accession>A0AC59YI93</accession>
<evidence type="ECO:0000313" key="1">
    <source>
        <dbReference type="EMBL" id="CAM9714527.1"/>
    </source>
</evidence>
<reference evidence="1" key="2">
    <citation type="submission" date="2025-03" db="EMBL/GenBank/DDBJ databases">
        <authorList>
            <consortium name="ELIXIR-Norway"/>
            <consortium name="Elixir Norway"/>
        </authorList>
    </citation>
    <scope>NUCLEOTIDE SEQUENCE</scope>
</reference>
<dbReference type="Proteomes" id="UP001162501">
    <property type="component" value="Chromosome 16"/>
</dbReference>
<reference evidence="1" key="1">
    <citation type="submission" date="2023-05" db="EMBL/GenBank/DDBJ databases">
        <authorList>
            <consortium name="ELIXIR-Norway"/>
        </authorList>
    </citation>
    <scope>NUCLEOTIDE SEQUENCE</scope>
</reference>
<protein>
    <submittedName>
        <fullName evidence="1">Uncharacterized protein</fullName>
    </submittedName>
</protein>
<organism evidence="1 2">
    <name type="scientific">Rangifer tarandus platyrhynchus</name>
    <name type="common">Svalbard reindeer</name>
    <dbReference type="NCBI Taxonomy" id="3082113"/>
    <lineage>
        <taxon>Eukaryota</taxon>
        <taxon>Metazoa</taxon>
        <taxon>Chordata</taxon>
        <taxon>Craniata</taxon>
        <taxon>Vertebrata</taxon>
        <taxon>Euteleostomi</taxon>
        <taxon>Mammalia</taxon>
        <taxon>Eutheria</taxon>
        <taxon>Laurasiatheria</taxon>
        <taxon>Artiodactyla</taxon>
        <taxon>Ruminantia</taxon>
        <taxon>Pecora</taxon>
        <taxon>Cervidae</taxon>
        <taxon>Odocoileinae</taxon>
        <taxon>Rangifer</taxon>
    </lineage>
</organism>
<name>A0AC59YI93_RANTA</name>
<gene>
    <name evidence="1" type="ORF">MRATA1EN22A_LOCUS6411</name>
</gene>